<gene>
    <name evidence="2" type="ORF">SKAU_G00046440</name>
</gene>
<sequence length="160" mass="17330">MYSDTKSMSKDDTVNGATEERSPSPSPGSLKERNSEAVESDVKAIGAGTGGGGAQVHRRGHCNHSNKQLGLNNRTAFTVRDMFARTFPFLASPQTHAYASKGSGVMTSLGRGASYISKPFSPEDLPKVREEKDTWQPKASHITAWGELYGMTARLQRQSP</sequence>
<feature type="region of interest" description="Disordered" evidence="1">
    <location>
        <begin position="1"/>
        <end position="67"/>
    </location>
</feature>
<dbReference type="Proteomes" id="UP001152622">
    <property type="component" value="Chromosome 2"/>
</dbReference>
<name>A0A9Q1G364_SYNKA</name>
<comment type="caution">
    <text evidence="2">The sequence shown here is derived from an EMBL/GenBank/DDBJ whole genome shotgun (WGS) entry which is preliminary data.</text>
</comment>
<accession>A0A9Q1G364</accession>
<feature type="compositionally biased region" description="Basic and acidic residues" evidence="1">
    <location>
        <begin position="7"/>
        <end position="22"/>
    </location>
</feature>
<dbReference type="EMBL" id="JAINUF010000002">
    <property type="protein sequence ID" value="KAJ8374064.1"/>
    <property type="molecule type" value="Genomic_DNA"/>
</dbReference>
<proteinExistence type="predicted"/>
<dbReference type="AlphaFoldDB" id="A0A9Q1G364"/>
<keyword evidence="3" id="KW-1185">Reference proteome</keyword>
<reference evidence="2" key="1">
    <citation type="journal article" date="2023" name="Science">
        <title>Genome structures resolve the early diversification of teleost fishes.</title>
        <authorList>
            <person name="Parey E."/>
            <person name="Louis A."/>
            <person name="Montfort J."/>
            <person name="Bouchez O."/>
            <person name="Roques C."/>
            <person name="Iampietro C."/>
            <person name="Lluch J."/>
            <person name="Castinel A."/>
            <person name="Donnadieu C."/>
            <person name="Desvignes T."/>
            <person name="Floi Bucao C."/>
            <person name="Jouanno E."/>
            <person name="Wen M."/>
            <person name="Mejri S."/>
            <person name="Dirks R."/>
            <person name="Jansen H."/>
            <person name="Henkel C."/>
            <person name="Chen W.J."/>
            <person name="Zahm M."/>
            <person name="Cabau C."/>
            <person name="Klopp C."/>
            <person name="Thompson A.W."/>
            <person name="Robinson-Rechavi M."/>
            <person name="Braasch I."/>
            <person name="Lecointre G."/>
            <person name="Bobe J."/>
            <person name="Postlethwait J.H."/>
            <person name="Berthelot C."/>
            <person name="Roest Crollius H."/>
            <person name="Guiguen Y."/>
        </authorList>
    </citation>
    <scope>NUCLEOTIDE SEQUENCE</scope>
    <source>
        <strain evidence="2">WJC10195</strain>
    </source>
</reference>
<feature type="compositionally biased region" description="Basic and acidic residues" evidence="1">
    <location>
        <begin position="30"/>
        <end position="42"/>
    </location>
</feature>
<organism evidence="2 3">
    <name type="scientific">Synaphobranchus kaupii</name>
    <name type="common">Kaup's arrowtooth eel</name>
    <dbReference type="NCBI Taxonomy" id="118154"/>
    <lineage>
        <taxon>Eukaryota</taxon>
        <taxon>Metazoa</taxon>
        <taxon>Chordata</taxon>
        <taxon>Craniata</taxon>
        <taxon>Vertebrata</taxon>
        <taxon>Euteleostomi</taxon>
        <taxon>Actinopterygii</taxon>
        <taxon>Neopterygii</taxon>
        <taxon>Teleostei</taxon>
        <taxon>Anguilliformes</taxon>
        <taxon>Synaphobranchidae</taxon>
        <taxon>Synaphobranchus</taxon>
    </lineage>
</organism>
<evidence type="ECO:0000256" key="1">
    <source>
        <dbReference type="SAM" id="MobiDB-lite"/>
    </source>
</evidence>
<evidence type="ECO:0000313" key="2">
    <source>
        <dbReference type="EMBL" id="KAJ8374064.1"/>
    </source>
</evidence>
<evidence type="ECO:0000313" key="3">
    <source>
        <dbReference type="Proteomes" id="UP001152622"/>
    </source>
</evidence>
<protein>
    <submittedName>
        <fullName evidence="2">Uncharacterized protein</fullName>
    </submittedName>
</protein>